<evidence type="ECO:0000313" key="10">
    <source>
        <dbReference type="Proteomes" id="UP001550378"/>
    </source>
</evidence>
<evidence type="ECO:0000256" key="7">
    <source>
        <dbReference type="SAM" id="Phobius"/>
    </source>
</evidence>
<sequence>MNPTTTADQTLAQLSNWLIYSAIAVYLLAFLTHCAEWAFGSRNRIARLAATPATHRTSGAGTAAEGRTGLRTGSAPGTAVLAPPTADRKTENANGPQVGHGADSSDQRSDLLGRIGVSLTTLAFLLHLASVVTRAWSVGRPPWGNMYEFSTAFALAATGTYLGLLAARKQVRWLGLPVAFSVLLTLGLAVTVLYVDSAQLVPALDSYWLWIHVSAAIISGGAFHTAAVATLLYLARDRWERAEASGRGRGRLAPLWRRLPSADRLDTLSYRLNALVFPLWTFAVIAGAVWAEAAWGRYWGWDPKETWAFITWVAYAAYLHARVTAGWKGRRAAYLGLIAFATFVFNYYGVNIFITGLHSYAGV</sequence>
<feature type="transmembrane region" description="Helical" evidence="7">
    <location>
        <begin position="274"/>
        <end position="295"/>
    </location>
</feature>
<dbReference type="EMBL" id="JBEXZR010000010">
    <property type="protein sequence ID" value="MEU0708508.1"/>
    <property type="molecule type" value="Genomic_DNA"/>
</dbReference>
<proteinExistence type="predicted"/>
<organism evidence="9 10">
    <name type="scientific">Streptomyces lavendulocolor</name>
    <dbReference type="NCBI Taxonomy" id="67316"/>
    <lineage>
        <taxon>Bacteria</taxon>
        <taxon>Bacillati</taxon>
        <taxon>Actinomycetota</taxon>
        <taxon>Actinomycetes</taxon>
        <taxon>Kitasatosporales</taxon>
        <taxon>Streptomycetaceae</taxon>
        <taxon>Streptomyces</taxon>
    </lineage>
</organism>
<accession>A0ABV2W4P5</accession>
<keyword evidence="10" id="KW-1185">Reference proteome</keyword>
<feature type="domain" description="Cytochrome c assembly protein" evidence="8">
    <location>
        <begin position="143"/>
        <end position="358"/>
    </location>
</feature>
<keyword evidence="5 7" id="KW-0472">Membrane</keyword>
<comment type="caution">
    <text evidence="9">The sequence shown here is derived from an EMBL/GenBank/DDBJ whole genome shotgun (WGS) entry which is preliminary data.</text>
</comment>
<protein>
    <submittedName>
        <fullName evidence="9">C-type cytochrome biogenesis protein CcsB</fullName>
    </submittedName>
</protein>
<dbReference type="InterPro" id="IPR002541">
    <property type="entry name" value="Cyt_c_assembly"/>
</dbReference>
<feature type="transmembrane region" description="Helical" evidence="7">
    <location>
        <begin position="111"/>
        <end position="129"/>
    </location>
</feature>
<evidence type="ECO:0000256" key="4">
    <source>
        <dbReference type="ARBA" id="ARBA00022989"/>
    </source>
</evidence>
<dbReference type="PANTHER" id="PTHR30071">
    <property type="entry name" value="HEME EXPORTER PROTEIN C"/>
    <property type="match status" value="1"/>
</dbReference>
<keyword evidence="4 7" id="KW-1133">Transmembrane helix</keyword>
<gene>
    <name evidence="9" type="primary">ccsB</name>
    <name evidence="9" type="ORF">ABZ508_14240</name>
</gene>
<evidence type="ECO:0000259" key="8">
    <source>
        <dbReference type="Pfam" id="PF01578"/>
    </source>
</evidence>
<dbReference type="RefSeq" id="WP_189898326.1">
    <property type="nucleotide sequence ID" value="NZ_JBEXZQ010000005.1"/>
</dbReference>
<dbReference type="Pfam" id="PF01578">
    <property type="entry name" value="Cytochrom_C_asm"/>
    <property type="match status" value="1"/>
</dbReference>
<keyword evidence="2 7" id="KW-0812">Transmembrane</keyword>
<dbReference type="InterPro" id="IPR017562">
    <property type="entry name" value="Cyt_c_biogenesis_CcsA"/>
</dbReference>
<feature type="transmembrane region" description="Helical" evidence="7">
    <location>
        <begin position="149"/>
        <end position="167"/>
    </location>
</feature>
<keyword evidence="3" id="KW-0201">Cytochrome c-type biogenesis</keyword>
<evidence type="ECO:0000313" key="9">
    <source>
        <dbReference type="EMBL" id="MEU0708508.1"/>
    </source>
</evidence>
<evidence type="ECO:0000256" key="5">
    <source>
        <dbReference type="ARBA" id="ARBA00023136"/>
    </source>
</evidence>
<name>A0ABV2W4P5_9ACTN</name>
<evidence type="ECO:0000256" key="3">
    <source>
        <dbReference type="ARBA" id="ARBA00022748"/>
    </source>
</evidence>
<feature type="transmembrane region" description="Helical" evidence="7">
    <location>
        <begin position="174"/>
        <end position="195"/>
    </location>
</feature>
<evidence type="ECO:0000256" key="6">
    <source>
        <dbReference type="SAM" id="MobiDB-lite"/>
    </source>
</evidence>
<comment type="subcellular location">
    <subcellularLocation>
        <location evidence="1">Membrane</location>
        <topology evidence="1">Multi-pass membrane protein</topology>
    </subcellularLocation>
</comment>
<dbReference type="PANTHER" id="PTHR30071:SF1">
    <property type="entry name" value="CYTOCHROME B_B6 PROTEIN-RELATED"/>
    <property type="match status" value="1"/>
</dbReference>
<feature type="transmembrane region" description="Helical" evidence="7">
    <location>
        <begin position="17"/>
        <end position="39"/>
    </location>
</feature>
<evidence type="ECO:0000256" key="2">
    <source>
        <dbReference type="ARBA" id="ARBA00022692"/>
    </source>
</evidence>
<feature type="transmembrane region" description="Helical" evidence="7">
    <location>
        <begin position="207"/>
        <end position="235"/>
    </location>
</feature>
<dbReference type="InterPro" id="IPR045062">
    <property type="entry name" value="Cyt_c_biogenesis_CcsA/CcmC"/>
</dbReference>
<dbReference type="Proteomes" id="UP001550378">
    <property type="component" value="Unassembled WGS sequence"/>
</dbReference>
<dbReference type="NCBIfam" id="TIGR03144">
    <property type="entry name" value="cytochr_II_ccsB"/>
    <property type="match status" value="1"/>
</dbReference>
<feature type="transmembrane region" description="Helical" evidence="7">
    <location>
        <begin position="307"/>
        <end position="325"/>
    </location>
</feature>
<evidence type="ECO:0000256" key="1">
    <source>
        <dbReference type="ARBA" id="ARBA00004141"/>
    </source>
</evidence>
<feature type="transmembrane region" description="Helical" evidence="7">
    <location>
        <begin position="332"/>
        <end position="354"/>
    </location>
</feature>
<feature type="region of interest" description="Disordered" evidence="6">
    <location>
        <begin position="53"/>
        <end position="107"/>
    </location>
</feature>
<reference evidence="9 10" key="1">
    <citation type="submission" date="2024-06" db="EMBL/GenBank/DDBJ databases">
        <title>The Natural Products Discovery Center: Release of the First 8490 Sequenced Strains for Exploring Actinobacteria Biosynthetic Diversity.</title>
        <authorList>
            <person name="Kalkreuter E."/>
            <person name="Kautsar S.A."/>
            <person name="Yang D."/>
            <person name="Bader C.D."/>
            <person name="Teijaro C.N."/>
            <person name="Fluegel L."/>
            <person name="Davis C.M."/>
            <person name="Simpson J.R."/>
            <person name="Lauterbach L."/>
            <person name="Steele A.D."/>
            <person name="Gui C."/>
            <person name="Meng S."/>
            <person name="Li G."/>
            <person name="Viehrig K."/>
            <person name="Ye F."/>
            <person name="Su P."/>
            <person name="Kiefer A.F."/>
            <person name="Nichols A."/>
            <person name="Cepeda A.J."/>
            <person name="Yan W."/>
            <person name="Fan B."/>
            <person name="Jiang Y."/>
            <person name="Adhikari A."/>
            <person name="Zheng C.-J."/>
            <person name="Schuster L."/>
            <person name="Cowan T.M."/>
            <person name="Smanski M.J."/>
            <person name="Chevrette M.G."/>
            <person name="De Carvalho L.P.S."/>
            <person name="Shen B."/>
        </authorList>
    </citation>
    <scope>NUCLEOTIDE SEQUENCE [LARGE SCALE GENOMIC DNA]</scope>
    <source>
        <strain evidence="9 10">NPDC006337</strain>
    </source>
</reference>